<proteinExistence type="inferred from homology"/>
<dbReference type="Proteomes" id="UP000018412">
    <property type="component" value="Unassembled WGS sequence"/>
</dbReference>
<keyword evidence="3" id="KW-0862">Zinc</keyword>
<dbReference type="SUPFAM" id="SSF53187">
    <property type="entry name" value="Zn-dependent exopeptidases"/>
    <property type="match status" value="1"/>
</dbReference>
<name>A0A829LSG8_LIMFE</name>
<dbReference type="InterPro" id="IPR011650">
    <property type="entry name" value="Peptidase_M20_dimer"/>
</dbReference>
<reference evidence="7" key="1">
    <citation type="submission" date="2013-10" db="EMBL/GenBank/DDBJ databases">
        <title>Draft genome sequence of Lactobacillus fermentum NB-22.</title>
        <authorList>
            <person name="Chaplin A.V."/>
            <person name="Shkoporov A.N."/>
            <person name="Khokhlova E.V."/>
            <person name="Efimov B.A."/>
            <person name="Kafarskaia L.I."/>
        </authorList>
    </citation>
    <scope>NUCLEOTIDE SEQUENCE [LARGE SCALE GENOMIC DNA]</scope>
    <source>
        <strain evidence="7">NB-22</strain>
    </source>
</reference>
<dbReference type="GO" id="GO:0046872">
    <property type="term" value="F:metal ion binding"/>
    <property type="evidence" value="ECO:0007669"/>
    <property type="project" value="UniProtKB-KW"/>
</dbReference>
<feature type="binding site" evidence="3">
    <location>
        <position position="99"/>
    </location>
    <ligand>
        <name>Zn(2+)</name>
        <dbReference type="ChEBI" id="CHEBI:29105"/>
        <label>1</label>
    </ligand>
</feature>
<evidence type="ECO:0000259" key="5">
    <source>
        <dbReference type="Pfam" id="PF07687"/>
    </source>
</evidence>
<feature type="binding site" evidence="4">
    <location>
        <position position="305"/>
    </location>
    <ligand>
        <name>allantoate</name>
        <dbReference type="ChEBI" id="CHEBI:17536"/>
    </ligand>
</feature>
<dbReference type="PANTHER" id="PTHR32494">
    <property type="entry name" value="ALLANTOATE DEIMINASE-RELATED"/>
    <property type="match status" value="1"/>
</dbReference>
<reference evidence="6 7" key="2">
    <citation type="journal article" date="2015" name="Genome Announc.">
        <title>Draft Genome Sequence of Lactobacillus fermentum NB-22.</title>
        <authorList>
            <person name="Chaplin A.V."/>
            <person name="Shkoporov A.N."/>
            <person name="Efimov B.A."/>
            <person name="Pikina A.P."/>
            <person name="Borisova O.Y."/>
            <person name="Gladko I.A."/>
            <person name="Postnikova E.A."/>
            <person name="Lordkipanidze A.E."/>
            <person name="Kafarskaia L.I."/>
        </authorList>
    </citation>
    <scope>NUCLEOTIDE SEQUENCE [LARGE SCALE GENOMIC DNA]</scope>
    <source>
        <strain evidence="6 7">NB-22</strain>
    </source>
</reference>
<evidence type="ECO:0000313" key="7">
    <source>
        <dbReference type="Proteomes" id="UP000018412"/>
    </source>
</evidence>
<organism evidence="6 7">
    <name type="scientific">Limosilactobacillus fermentum NB-22</name>
    <dbReference type="NCBI Taxonomy" id="1408443"/>
    <lineage>
        <taxon>Bacteria</taxon>
        <taxon>Bacillati</taxon>
        <taxon>Bacillota</taxon>
        <taxon>Bacilli</taxon>
        <taxon>Lactobacillales</taxon>
        <taxon>Lactobacillaceae</taxon>
        <taxon>Limosilactobacillus</taxon>
    </lineage>
</organism>
<dbReference type="EMBL" id="AYHA01000123">
    <property type="protein sequence ID" value="ESS01004.1"/>
    <property type="molecule type" value="Genomic_DNA"/>
</dbReference>
<dbReference type="InterPro" id="IPR010158">
    <property type="entry name" value="Amidase_Cbmase"/>
</dbReference>
<comment type="cofactor">
    <cofactor evidence="3">
        <name>Zn(2+)</name>
        <dbReference type="ChEBI" id="CHEBI:29105"/>
    </cofactor>
    <text evidence="3">Binds 2 Zn(2+) ions per subunit.</text>
</comment>
<keyword evidence="2 6" id="KW-0378">Hydrolase</keyword>
<dbReference type="Pfam" id="PF01546">
    <property type="entry name" value="Peptidase_M20"/>
    <property type="match status" value="1"/>
</dbReference>
<feature type="binding site" evidence="3">
    <location>
        <position position="207"/>
    </location>
    <ligand>
        <name>Zn(2+)</name>
        <dbReference type="ChEBI" id="CHEBI:29105"/>
        <label>1</label>
    </ligand>
</feature>
<feature type="binding site" evidence="3">
    <location>
        <position position="145"/>
    </location>
    <ligand>
        <name>Zn(2+)</name>
        <dbReference type="ChEBI" id="CHEBI:29105"/>
        <label>2</label>
    </ligand>
</feature>
<feature type="domain" description="Peptidase M20 dimerisation" evidence="5">
    <location>
        <begin position="232"/>
        <end position="327"/>
    </location>
</feature>
<dbReference type="CDD" id="cd03884">
    <property type="entry name" value="M20_bAS"/>
    <property type="match status" value="1"/>
</dbReference>
<evidence type="ECO:0000313" key="6">
    <source>
        <dbReference type="EMBL" id="ESS01004.1"/>
    </source>
</evidence>
<feature type="binding site" evidence="3">
    <location>
        <position position="110"/>
    </location>
    <ligand>
        <name>Zn(2+)</name>
        <dbReference type="ChEBI" id="CHEBI:29105"/>
        <label>2</label>
    </ligand>
</feature>
<comment type="similarity">
    <text evidence="1">Belongs to the peptidase M20 family.</text>
</comment>
<evidence type="ECO:0000256" key="4">
    <source>
        <dbReference type="PIRSR" id="PIRSR001235-2"/>
    </source>
</evidence>
<dbReference type="Pfam" id="PF07687">
    <property type="entry name" value="M20_dimer"/>
    <property type="match status" value="1"/>
</dbReference>
<keyword evidence="3" id="KW-0479">Metal-binding</keyword>
<sequence length="423" mass="46267">MNFLTVPLNYGQLVKRSVFDMKTVKTNPAAMLDELGRIGTDPTGGLTRFVYSDAWIQAQKWVLNKAQQSGMSVSFDSFGNGFMSYLGTDGANEIMSGSHIDTVENAGQYDGAYGVVAAMLAMQELVDEYGQPRMTMTTISFSEEEGSRFPISFSGSLHYAGVLDAAPTLVDAKGIKFGNAQKNAITQLKTEFDCKEHPLPTKFIELHIEQGPQLEESNIPLGVVSAICEQKRYTVTITGQSNHAGTTPQHLRRDALKAASLAINRIDQEAQRIGEPFVFTVGEMTVKPGSPNVIPGIATFTIDIRHPDAQVVNHFEKTIKKVLSELNGVKTDLDCWMDSRPAIMAPDLVLQLQNIISEHSASYMNLPSGAGHDTQIMNQKVPTAMLFVPSHNGISHAPAEYTNPESLALGVSILKDFLYKNCY</sequence>
<gene>
    <name evidence="6" type="ORF">NB22_07010</name>
</gene>
<dbReference type="AlphaFoldDB" id="A0A829LSG8"/>
<comment type="caution">
    <text evidence="6">The sequence shown here is derived from an EMBL/GenBank/DDBJ whole genome shotgun (WGS) entry which is preliminary data.</text>
</comment>
<evidence type="ECO:0000256" key="2">
    <source>
        <dbReference type="ARBA" id="ARBA00022801"/>
    </source>
</evidence>
<dbReference type="PANTHER" id="PTHR32494:SF5">
    <property type="entry name" value="ALLANTOATE AMIDOHYDROLASE"/>
    <property type="match status" value="1"/>
</dbReference>
<dbReference type="NCBIfam" id="TIGR01879">
    <property type="entry name" value="hydantase"/>
    <property type="match status" value="1"/>
</dbReference>
<dbReference type="SUPFAM" id="SSF55031">
    <property type="entry name" value="Bacterial exopeptidase dimerisation domain"/>
    <property type="match status" value="1"/>
</dbReference>
<feature type="binding site" evidence="3">
    <location>
        <position position="396"/>
    </location>
    <ligand>
        <name>Zn(2+)</name>
        <dbReference type="ChEBI" id="CHEBI:29105"/>
        <label>2</label>
    </ligand>
</feature>
<dbReference type="Gene3D" id="3.40.630.10">
    <property type="entry name" value="Zn peptidases"/>
    <property type="match status" value="1"/>
</dbReference>
<accession>A0A829LSG8</accession>
<evidence type="ECO:0000256" key="3">
    <source>
        <dbReference type="PIRSR" id="PIRSR001235-1"/>
    </source>
</evidence>
<dbReference type="InterPro" id="IPR002933">
    <property type="entry name" value="Peptidase_M20"/>
</dbReference>
<dbReference type="InterPro" id="IPR036264">
    <property type="entry name" value="Bact_exopeptidase_dim_dom"/>
</dbReference>
<feature type="binding site" evidence="3">
    <location>
        <position position="110"/>
    </location>
    <ligand>
        <name>Zn(2+)</name>
        <dbReference type="ChEBI" id="CHEBI:29105"/>
        <label>1</label>
    </ligand>
</feature>
<dbReference type="PIRSF" id="PIRSF001235">
    <property type="entry name" value="Amidase_carbamoylase"/>
    <property type="match status" value="1"/>
</dbReference>
<evidence type="ECO:0000256" key="1">
    <source>
        <dbReference type="ARBA" id="ARBA00006153"/>
    </source>
</evidence>
<dbReference type="GO" id="GO:0016813">
    <property type="term" value="F:hydrolase activity, acting on carbon-nitrogen (but not peptide) bonds, in linear amidines"/>
    <property type="evidence" value="ECO:0007669"/>
    <property type="project" value="InterPro"/>
</dbReference>
<dbReference type="Gene3D" id="3.30.70.360">
    <property type="match status" value="1"/>
</dbReference>
<protein>
    <submittedName>
        <fullName evidence="6">Allantoate amidohydrolase</fullName>
    </submittedName>
</protein>
<feature type="binding site" evidence="4">
    <location>
        <position position="292"/>
    </location>
    <ligand>
        <name>allantoate</name>
        <dbReference type="ChEBI" id="CHEBI:17536"/>
    </ligand>
</feature>
<feature type="binding site" evidence="4">
    <location>
        <position position="232"/>
    </location>
    <ligand>
        <name>allantoate</name>
        <dbReference type="ChEBI" id="CHEBI:17536"/>
    </ligand>
</feature>